<dbReference type="GO" id="GO:0002098">
    <property type="term" value="P:tRNA wobble uridine modification"/>
    <property type="evidence" value="ECO:0007669"/>
    <property type="project" value="InterPro"/>
</dbReference>
<reference evidence="3 4" key="1">
    <citation type="submission" date="2016-10" db="EMBL/GenBank/DDBJ databases">
        <authorList>
            <person name="de Groot N.N."/>
        </authorList>
    </citation>
    <scope>NUCLEOTIDE SEQUENCE [LARGE SCALE GENOMIC DNA]</scope>
    <source>
        <strain evidence="3 4">ATCC BAA-466</strain>
    </source>
</reference>
<dbReference type="InterPro" id="IPR058840">
    <property type="entry name" value="AAA_SelU"/>
</dbReference>
<dbReference type="Gene3D" id="3.40.250.10">
    <property type="entry name" value="Rhodanese-like domain"/>
    <property type="match status" value="1"/>
</dbReference>
<dbReference type="Proteomes" id="UP000199708">
    <property type="component" value="Unassembled WGS sequence"/>
</dbReference>
<dbReference type="InterPro" id="IPR027417">
    <property type="entry name" value="P-loop_NTPase"/>
</dbReference>
<organism evidence="3 4">
    <name type="scientific">Facklamia miroungae</name>
    <dbReference type="NCBI Taxonomy" id="120956"/>
    <lineage>
        <taxon>Bacteria</taxon>
        <taxon>Bacillati</taxon>
        <taxon>Bacillota</taxon>
        <taxon>Bacilli</taxon>
        <taxon>Lactobacillales</taxon>
        <taxon>Aerococcaceae</taxon>
        <taxon>Facklamia</taxon>
    </lineage>
</organism>
<dbReference type="PANTHER" id="PTHR30401">
    <property type="entry name" value="TRNA 2-SELENOURIDINE SYNTHASE"/>
    <property type="match status" value="1"/>
</dbReference>
<protein>
    <submittedName>
        <fullName evidence="3">tRNA 2-selenouridine synthase</fullName>
    </submittedName>
</protein>
<dbReference type="NCBIfam" id="TIGR03167">
    <property type="entry name" value="tRNA_sel_U_synt"/>
    <property type="match status" value="1"/>
</dbReference>
<dbReference type="GO" id="GO:0043828">
    <property type="term" value="F:tRNA 2-selenouridine synthase activity"/>
    <property type="evidence" value="ECO:0007669"/>
    <property type="project" value="InterPro"/>
</dbReference>
<dbReference type="InterPro" id="IPR036873">
    <property type="entry name" value="Rhodanese-like_dom_sf"/>
</dbReference>
<evidence type="ECO:0000256" key="1">
    <source>
        <dbReference type="ARBA" id="ARBA00023266"/>
    </source>
</evidence>
<dbReference type="EMBL" id="FNCK01000008">
    <property type="protein sequence ID" value="SDG41342.1"/>
    <property type="molecule type" value="Genomic_DNA"/>
</dbReference>
<evidence type="ECO:0000313" key="4">
    <source>
        <dbReference type="Proteomes" id="UP000199708"/>
    </source>
</evidence>
<dbReference type="InterPro" id="IPR017582">
    <property type="entry name" value="SelU"/>
</dbReference>
<evidence type="ECO:0000313" key="3">
    <source>
        <dbReference type="EMBL" id="SDG41342.1"/>
    </source>
</evidence>
<dbReference type="AlphaFoldDB" id="A0A1G7U166"/>
<dbReference type="Pfam" id="PF00581">
    <property type="entry name" value="Rhodanese"/>
    <property type="match status" value="1"/>
</dbReference>
<proteinExistence type="predicted"/>
<dbReference type="Pfam" id="PF26341">
    <property type="entry name" value="AAA_SelU"/>
    <property type="match status" value="1"/>
</dbReference>
<dbReference type="SUPFAM" id="SSF52821">
    <property type="entry name" value="Rhodanese/Cell cycle control phosphatase"/>
    <property type="match status" value="1"/>
</dbReference>
<dbReference type="SUPFAM" id="SSF52540">
    <property type="entry name" value="P-loop containing nucleoside triphosphate hydrolases"/>
    <property type="match status" value="1"/>
</dbReference>
<dbReference type="Gene3D" id="3.40.50.300">
    <property type="entry name" value="P-loop containing nucleotide triphosphate hydrolases"/>
    <property type="match status" value="1"/>
</dbReference>
<accession>A0A1G7U166</accession>
<dbReference type="NCBIfam" id="NF008750">
    <property type="entry name" value="PRK11784.1-2"/>
    <property type="match status" value="1"/>
</dbReference>
<dbReference type="PROSITE" id="PS50206">
    <property type="entry name" value="RHODANESE_3"/>
    <property type="match status" value="1"/>
</dbReference>
<keyword evidence="1" id="KW-0711">Selenium</keyword>
<evidence type="ECO:0000259" key="2">
    <source>
        <dbReference type="PROSITE" id="PS50206"/>
    </source>
</evidence>
<dbReference type="SMART" id="SM00450">
    <property type="entry name" value="RHOD"/>
    <property type="match status" value="1"/>
</dbReference>
<feature type="domain" description="Rhodanese" evidence="2">
    <location>
        <begin position="3"/>
        <end position="121"/>
    </location>
</feature>
<gene>
    <name evidence="3" type="ORF">SAMN05421791_10814</name>
</gene>
<dbReference type="PANTHER" id="PTHR30401:SF0">
    <property type="entry name" value="TRNA 2-SELENOURIDINE SYNTHASE"/>
    <property type="match status" value="1"/>
</dbReference>
<keyword evidence="4" id="KW-1185">Reference proteome</keyword>
<sequence>MSNPLWIDVRSPKEFAQGHLPHATNLPVMDDQTRHDVGTLYKQGQIDEAKQVGINFMSSILPNYFRHILAANQKHSLIFYCKSGGFRSSSIVGLLDGLGLTIYQLAGGYQAYRQRVLDRLEVLPHQFQFVSLDGMTGTGKTLILKHIEAMGAQVLDLEGLANHRGSHFGQIGLGQQPSQANYEAALISKLESFQPGIVFIEGESASIGKVHTPHTLYQVYKQSPHQVYIDSPLDLRIQRIEDEYINDSDQKNLIEIKETLNRMDKMNPQRKAIHLESLNQGDYASVIKDLIISYYDQHYTLKNKNFEYRIINYSSYDTARALIDLYEVL</sequence>
<name>A0A1G7U166_9LACT</name>
<dbReference type="InterPro" id="IPR001763">
    <property type="entry name" value="Rhodanese-like_dom"/>
</dbReference>